<evidence type="ECO:0000313" key="2">
    <source>
        <dbReference type="Proteomes" id="UP000317730"/>
    </source>
</evidence>
<sequence>MVSSVWANHRSAHGYPPTTTSRRIASAILTGKEKNNSQGAVFFYSPLIMPKEGDKNLSRYDIKGGLETVDGVRRNGKPVKNYAPGWAVPERRVLTPDIPECTFKFYEE</sequence>
<gene>
    <name evidence="1" type="ORF">APE01nite_11670</name>
</gene>
<evidence type="ECO:0000313" key="1">
    <source>
        <dbReference type="EMBL" id="GEB85370.1"/>
    </source>
</evidence>
<dbReference type="AlphaFoldDB" id="A0A4Y3TWI9"/>
<proteinExistence type="predicted"/>
<comment type="caution">
    <text evidence="1">The sequence shown here is derived from an EMBL/GenBank/DDBJ whole genome shotgun (WGS) entry which is preliminary data.</text>
</comment>
<dbReference type="RefSeq" id="WP_141375569.1">
    <property type="nucleotide sequence ID" value="NZ_BAPL01000001.1"/>
</dbReference>
<reference evidence="1 2" key="1">
    <citation type="submission" date="2019-06" db="EMBL/GenBank/DDBJ databases">
        <title>Whole genome shotgun sequence of Acetobacter peroxydans NBRC 13755.</title>
        <authorList>
            <person name="Hosoyama A."/>
            <person name="Uohara A."/>
            <person name="Ohji S."/>
            <person name="Ichikawa N."/>
        </authorList>
    </citation>
    <scope>NUCLEOTIDE SEQUENCE [LARGE SCALE GENOMIC DNA]</scope>
    <source>
        <strain evidence="1 2">NBRC 13755</strain>
    </source>
</reference>
<dbReference type="EMBL" id="BJMV01000005">
    <property type="protein sequence ID" value="GEB85370.1"/>
    <property type="molecule type" value="Genomic_DNA"/>
</dbReference>
<dbReference type="OrthoDB" id="9777271at2"/>
<name>A0A4Y3TWI9_9PROT</name>
<dbReference type="Proteomes" id="UP000317730">
    <property type="component" value="Unassembled WGS sequence"/>
</dbReference>
<organism evidence="1 2">
    <name type="scientific">Acetobacter peroxydans</name>
    <dbReference type="NCBI Taxonomy" id="104098"/>
    <lineage>
        <taxon>Bacteria</taxon>
        <taxon>Pseudomonadati</taxon>
        <taxon>Pseudomonadota</taxon>
        <taxon>Alphaproteobacteria</taxon>
        <taxon>Acetobacterales</taxon>
        <taxon>Acetobacteraceae</taxon>
        <taxon>Acetobacter</taxon>
    </lineage>
</organism>
<protein>
    <submittedName>
        <fullName evidence="1">Uncharacterized protein</fullName>
    </submittedName>
</protein>
<accession>A0A4Y3TWI9</accession>
<keyword evidence="2" id="KW-1185">Reference proteome</keyword>